<dbReference type="EMBL" id="CATNWA010021604">
    <property type="protein sequence ID" value="CAI9623264.1"/>
    <property type="molecule type" value="Genomic_DNA"/>
</dbReference>
<sequence>MVEESHVQVKLLSFVSNRIIILLVKVFLSWNNLNFPFRTKTLRSSILWPGCVKWCPTGVQRASSLCSLMVCLCKFILVCNFCPVSPT</sequence>
<accession>A0ABN9HN92</accession>
<organism evidence="2 3">
    <name type="scientific">Staurois parvus</name>
    <dbReference type="NCBI Taxonomy" id="386267"/>
    <lineage>
        <taxon>Eukaryota</taxon>
        <taxon>Metazoa</taxon>
        <taxon>Chordata</taxon>
        <taxon>Craniata</taxon>
        <taxon>Vertebrata</taxon>
        <taxon>Euteleostomi</taxon>
        <taxon>Amphibia</taxon>
        <taxon>Batrachia</taxon>
        <taxon>Anura</taxon>
        <taxon>Neobatrachia</taxon>
        <taxon>Ranoidea</taxon>
        <taxon>Ranidae</taxon>
        <taxon>Staurois</taxon>
    </lineage>
</organism>
<comment type="caution">
    <text evidence="2">The sequence shown here is derived from an EMBL/GenBank/DDBJ whole genome shotgun (WGS) entry which is preliminary data.</text>
</comment>
<gene>
    <name evidence="2" type="ORF">SPARVUS_LOCUS16440730</name>
</gene>
<feature type="transmembrane region" description="Helical" evidence="1">
    <location>
        <begin position="12"/>
        <end position="33"/>
    </location>
</feature>
<evidence type="ECO:0000256" key="1">
    <source>
        <dbReference type="SAM" id="Phobius"/>
    </source>
</evidence>
<keyword evidence="1" id="KW-1133">Transmembrane helix</keyword>
<reference evidence="2" key="1">
    <citation type="submission" date="2023-05" db="EMBL/GenBank/DDBJ databases">
        <authorList>
            <person name="Stuckert A."/>
        </authorList>
    </citation>
    <scope>NUCLEOTIDE SEQUENCE</scope>
</reference>
<proteinExistence type="predicted"/>
<evidence type="ECO:0000313" key="3">
    <source>
        <dbReference type="Proteomes" id="UP001162483"/>
    </source>
</evidence>
<dbReference type="Proteomes" id="UP001162483">
    <property type="component" value="Unassembled WGS sequence"/>
</dbReference>
<evidence type="ECO:0000313" key="2">
    <source>
        <dbReference type="EMBL" id="CAI9623264.1"/>
    </source>
</evidence>
<protein>
    <submittedName>
        <fullName evidence="2">Uncharacterized protein</fullName>
    </submittedName>
</protein>
<name>A0ABN9HN92_9NEOB</name>
<keyword evidence="1" id="KW-0812">Transmembrane</keyword>
<keyword evidence="1" id="KW-0472">Membrane</keyword>
<keyword evidence="3" id="KW-1185">Reference proteome</keyword>